<keyword evidence="2" id="KW-1185">Reference proteome</keyword>
<evidence type="ECO:0000313" key="2">
    <source>
        <dbReference type="Proteomes" id="UP000252519"/>
    </source>
</evidence>
<dbReference type="EMBL" id="JOJR01000183">
    <property type="protein sequence ID" value="RCN42710.1"/>
    <property type="molecule type" value="Genomic_DNA"/>
</dbReference>
<dbReference type="STRING" id="29170.A0A368GI23"/>
<dbReference type="OrthoDB" id="5825824at2759"/>
<dbReference type="Proteomes" id="UP000252519">
    <property type="component" value="Unassembled WGS sequence"/>
</dbReference>
<dbReference type="AlphaFoldDB" id="A0A368GI23"/>
<comment type="caution">
    <text evidence="1">The sequence shown here is derived from an EMBL/GenBank/DDBJ whole genome shotgun (WGS) entry which is preliminary data.</text>
</comment>
<organism evidence="1 2">
    <name type="scientific">Ancylostoma caninum</name>
    <name type="common">Dog hookworm</name>
    <dbReference type="NCBI Taxonomy" id="29170"/>
    <lineage>
        <taxon>Eukaryota</taxon>
        <taxon>Metazoa</taxon>
        <taxon>Ecdysozoa</taxon>
        <taxon>Nematoda</taxon>
        <taxon>Chromadorea</taxon>
        <taxon>Rhabditida</taxon>
        <taxon>Rhabditina</taxon>
        <taxon>Rhabditomorpha</taxon>
        <taxon>Strongyloidea</taxon>
        <taxon>Ancylostomatidae</taxon>
        <taxon>Ancylostomatinae</taxon>
        <taxon>Ancylostoma</taxon>
    </lineage>
</organism>
<accession>A0A368GI23</accession>
<name>A0A368GI23_ANCCA</name>
<gene>
    <name evidence="1" type="ORF">ANCCAN_11350</name>
</gene>
<protein>
    <submittedName>
        <fullName evidence="1">Uncharacterized protein</fullName>
    </submittedName>
</protein>
<proteinExistence type="predicted"/>
<sequence>MHVQTNNVPFLWLDDVFSTGILAREAGVSFRNLSINVYPDNYTPFLRGQVVGQYTNSRKDMEALFRATNVNMSALLNLG</sequence>
<reference evidence="1 2" key="1">
    <citation type="submission" date="2014-10" db="EMBL/GenBank/DDBJ databases">
        <title>Draft genome of the hookworm Ancylostoma caninum.</title>
        <authorList>
            <person name="Mitreva M."/>
        </authorList>
    </citation>
    <scope>NUCLEOTIDE SEQUENCE [LARGE SCALE GENOMIC DNA]</scope>
    <source>
        <strain evidence="1 2">Baltimore</strain>
    </source>
</reference>
<evidence type="ECO:0000313" key="1">
    <source>
        <dbReference type="EMBL" id="RCN42710.1"/>
    </source>
</evidence>